<reference evidence="3 4" key="1">
    <citation type="journal article" date="2019" name="Nat. Med.">
        <title>A library of human gut bacterial isolates paired with longitudinal multiomics data enables mechanistic microbiome research.</title>
        <authorList>
            <person name="Poyet M."/>
            <person name="Groussin M."/>
            <person name="Gibbons S.M."/>
            <person name="Avila-Pacheco J."/>
            <person name="Jiang X."/>
            <person name="Kearney S.M."/>
            <person name="Perrotta A.R."/>
            <person name="Berdy B."/>
            <person name="Zhao S."/>
            <person name="Lieberman T.D."/>
            <person name="Swanson P.K."/>
            <person name="Smith M."/>
            <person name="Roesemann S."/>
            <person name="Alexander J.E."/>
            <person name="Rich S.A."/>
            <person name="Livny J."/>
            <person name="Vlamakis H."/>
            <person name="Clish C."/>
            <person name="Bullock K."/>
            <person name="Deik A."/>
            <person name="Scott J."/>
            <person name="Pierce K.A."/>
            <person name="Xavier R.J."/>
            <person name="Alm E.J."/>
        </authorList>
    </citation>
    <scope>NUCLEOTIDE SEQUENCE [LARGE SCALE GENOMIC DNA]</scope>
    <source>
        <strain evidence="1 3">BIOML-A4</strain>
        <strain evidence="2 4">BIOML-A5</strain>
    </source>
</reference>
<dbReference type="GO" id="GO:0003700">
    <property type="term" value="F:DNA-binding transcription factor activity"/>
    <property type="evidence" value="ECO:0007669"/>
    <property type="project" value="InterPro"/>
</dbReference>
<dbReference type="Proteomes" id="UP000480929">
    <property type="component" value="Unassembled WGS sequence"/>
</dbReference>
<name>A0A6N7S5G5_9FIRM</name>
<dbReference type="Gene3D" id="1.10.1740.10">
    <property type="match status" value="1"/>
</dbReference>
<comment type="caution">
    <text evidence="1">The sequence shown here is derived from an EMBL/GenBank/DDBJ whole genome shotgun (WGS) entry which is preliminary data.</text>
</comment>
<dbReference type="Proteomes" id="UP000433575">
    <property type="component" value="Unassembled WGS sequence"/>
</dbReference>
<organism evidence="1 3">
    <name type="scientific">Holdemania massiliensis</name>
    <dbReference type="NCBI Taxonomy" id="1468449"/>
    <lineage>
        <taxon>Bacteria</taxon>
        <taxon>Bacillati</taxon>
        <taxon>Bacillota</taxon>
        <taxon>Erysipelotrichia</taxon>
        <taxon>Erysipelotrichales</taxon>
        <taxon>Erysipelotrichaceae</taxon>
        <taxon>Holdemania</taxon>
    </lineage>
</organism>
<evidence type="ECO:0000313" key="1">
    <source>
        <dbReference type="EMBL" id="MSA89104.1"/>
    </source>
</evidence>
<dbReference type="EMBL" id="WKPI01000009">
    <property type="protein sequence ID" value="MSC32894.1"/>
    <property type="molecule type" value="Genomic_DNA"/>
</dbReference>
<gene>
    <name evidence="2" type="ORF">GKD88_07150</name>
    <name evidence="1" type="ORF">GKE08_07175</name>
</gene>
<dbReference type="EMBL" id="WKPJ01000008">
    <property type="protein sequence ID" value="MSA89104.1"/>
    <property type="molecule type" value="Genomic_DNA"/>
</dbReference>
<dbReference type="InterPro" id="IPR016032">
    <property type="entry name" value="Sig_transdc_resp-reg_C-effctor"/>
</dbReference>
<dbReference type="GO" id="GO:0003677">
    <property type="term" value="F:DNA binding"/>
    <property type="evidence" value="ECO:0007669"/>
    <property type="project" value="InterPro"/>
</dbReference>
<dbReference type="OrthoDB" id="9783788at2"/>
<accession>A0A6N7S5G5</accession>
<proteinExistence type="predicted"/>
<dbReference type="NCBIfam" id="TIGR02937">
    <property type="entry name" value="sigma70-ECF"/>
    <property type="match status" value="1"/>
</dbReference>
<dbReference type="SUPFAM" id="SSF46894">
    <property type="entry name" value="C-terminal effector domain of the bipartite response regulators"/>
    <property type="match status" value="1"/>
</dbReference>
<evidence type="ECO:0000313" key="3">
    <source>
        <dbReference type="Proteomes" id="UP000433575"/>
    </source>
</evidence>
<dbReference type="InterPro" id="IPR014284">
    <property type="entry name" value="RNA_pol_sigma-70_dom"/>
</dbReference>
<dbReference type="RefSeq" id="WP_154238468.1">
    <property type="nucleotide sequence ID" value="NZ_CALJPI010000313.1"/>
</dbReference>
<evidence type="ECO:0000313" key="4">
    <source>
        <dbReference type="Proteomes" id="UP000480929"/>
    </source>
</evidence>
<keyword evidence="4" id="KW-1185">Reference proteome</keyword>
<dbReference type="InterPro" id="IPR036388">
    <property type="entry name" value="WH-like_DNA-bd_sf"/>
</dbReference>
<sequence length="212" mass="24850">MTEEVSTDNELLYMMHQQDDWAVEDLLNKYKPMICGMIFRFGQFDSCSVSSDAYREDLEQESRMMLVGAAENYREDYPCSFKTYLQNCLRKHLLTIYRHSQCSSDAAFYACDSLDIIVGENHATYKAELLASNDRFFDPVYCFALNEASKQIKHLRRYFTPKEWKILCLSLESTSYQEAAALLNITRKSYGNQLSRVRKKLEYLTRKFSEEA</sequence>
<dbReference type="GO" id="GO:0006352">
    <property type="term" value="P:DNA-templated transcription initiation"/>
    <property type="evidence" value="ECO:0007669"/>
    <property type="project" value="InterPro"/>
</dbReference>
<dbReference type="AlphaFoldDB" id="A0A6N7S5G5"/>
<dbReference type="Gene3D" id="1.10.10.10">
    <property type="entry name" value="Winged helix-like DNA-binding domain superfamily/Winged helix DNA-binding domain"/>
    <property type="match status" value="1"/>
</dbReference>
<evidence type="ECO:0000313" key="2">
    <source>
        <dbReference type="EMBL" id="MSC32894.1"/>
    </source>
</evidence>
<dbReference type="InterPro" id="IPR013325">
    <property type="entry name" value="RNA_pol_sigma_r2"/>
</dbReference>
<dbReference type="SUPFAM" id="SSF88946">
    <property type="entry name" value="Sigma2 domain of RNA polymerase sigma factors"/>
    <property type="match status" value="1"/>
</dbReference>
<protein>
    <submittedName>
        <fullName evidence="1">Sigma-70 family RNA polymerase sigma factor</fullName>
    </submittedName>
</protein>